<protein>
    <submittedName>
        <fullName evidence="1">Uncharacterized protein</fullName>
    </submittedName>
</protein>
<feature type="non-terminal residue" evidence="1">
    <location>
        <position position="290"/>
    </location>
</feature>
<comment type="caution">
    <text evidence="1">The sequence shown here is derived from an EMBL/GenBank/DDBJ whole genome shotgun (WGS) entry which is preliminary data.</text>
</comment>
<accession>A0A0F8W2N3</accession>
<dbReference type="EMBL" id="LAZR01067812">
    <property type="protein sequence ID" value="KKK50848.1"/>
    <property type="molecule type" value="Genomic_DNA"/>
</dbReference>
<gene>
    <name evidence="1" type="ORF">LCGC14_3120920</name>
</gene>
<proteinExistence type="predicted"/>
<sequence length="290" mass="32044">MRKYCCVTGMILLCLSIPAAPAVGQAVVSNNYANLDANRALKDVPVTLSRIGVDGDFKTGICPSIAGQKLPAQVDVLRRAADGSIRHALVSFVLPELPAGGKVTVDWLNAKPADPPAFKWAVDKGLDLKLVLAKHDGGAITSDLGKILGGKLAASDRVKILHDGPVMKEYEIYDMPVDAAGNADKQIDVLWRLRVFTGRKSVRVACVVESCKDRVTGMTYPKKWPAFRKFKGVKLISGDKVLYEEGAYSQLDQTRYRILVWSAGQLEDIHRRPNYDYWQKHGFVCKYKWV</sequence>
<reference evidence="1" key="1">
    <citation type="journal article" date="2015" name="Nature">
        <title>Complex archaea that bridge the gap between prokaryotes and eukaryotes.</title>
        <authorList>
            <person name="Spang A."/>
            <person name="Saw J.H."/>
            <person name="Jorgensen S.L."/>
            <person name="Zaremba-Niedzwiedzka K."/>
            <person name="Martijn J."/>
            <person name="Lind A.E."/>
            <person name="van Eijk R."/>
            <person name="Schleper C."/>
            <person name="Guy L."/>
            <person name="Ettema T.J."/>
        </authorList>
    </citation>
    <scope>NUCLEOTIDE SEQUENCE</scope>
</reference>
<dbReference type="AlphaFoldDB" id="A0A0F8W2N3"/>
<name>A0A0F8W2N3_9ZZZZ</name>
<evidence type="ECO:0000313" key="1">
    <source>
        <dbReference type="EMBL" id="KKK50848.1"/>
    </source>
</evidence>
<organism evidence="1">
    <name type="scientific">marine sediment metagenome</name>
    <dbReference type="NCBI Taxonomy" id="412755"/>
    <lineage>
        <taxon>unclassified sequences</taxon>
        <taxon>metagenomes</taxon>
        <taxon>ecological metagenomes</taxon>
    </lineage>
</organism>